<dbReference type="OrthoDB" id="3563866at2759"/>
<name>A0A2J6TTJ7_9HELO</name>
<reference evidence="2 3" key="1">
    <citation type="submission" date="2016-04" db="EMBL/GenBank/DDBJ databases">
        <title>A degradative enzymes factory behind the ericoid mycorrhizal symbiosis.</title>
        <authorList>
            <consortium name="DOE Joint Genome Institute"/>
            <person name="Martino E."/>
            <person name="Morin E."/>
            <person name="Grelet G."/>
            <person name="Kuo A."/>
            <person name="Kohler A."/>
            <person name="Daghino S."/>
            <person name="Barry K."/>
            <person name="Choi C."/>
            <person name="Cichocki N."/>
            <person name="Clum A."/>
            <person name="Copeland A."/>
            <person name="Hainaut M."/>
            <person name="Haridas S."/>
            <person name="Labutti K."/>
            <person name="Lindquist E."/>
            <person name="Lipzen A."/>
            <person name="Khouja H.-R."/>
            <person name="Murat C."/>
            <person name="Ohm R."/>
            <person name="Olson A."/>
            <person name="Spatafora J."/>
            <person name="Veneault-Fourrey C."/>
            <person name="Henrissat B."/>
            <person name="Grigoriev I."/>
            <person name="Martin F."/>
            <person name="Perotto S."/>
        </authorList>
    </citation>
    <scope>NUCLEOTIDE SEQUENCE [LARGE SCALE GENOMIC DNA]</scope>
    <source>
        <strain evidence="2 3">E</strain>
    </source>
</reference>
<dbReference type="GeneID" id="36578429"/>
<dbReference type="Proteomes" id="UP000235371">
    <property type="component" value="Unassembled WGS sequence"/>
</dbReference>
<protein>
    <submittedName>
        <fullName evidence="2">Uncharacterized protein</fullName>
    </submittedName>
</protein>
<sequence length="174" mass="19465">PSFRSHIAPLIESQSTSTVLYFLKSHHPDLETMSSNKDSTPVTPSTPTRTSNNQPTPQAPYRPTVERLVSDTTNNTTARVASNALPSCRMPQYNEHGNLADVMARTYPTPTDVVNVAEALELPPQPKTFKHHLDDLRKNGERKKVRIMTEEDRKAEFERVKATLRSLGQKPSSS</sequence>
<feature type="region of interest" description="Disordered" evidence="1">
    <location>
        <begin position="29"/>
        <end position="61"/>
    </location>
</feature>
<keyword evidence="3" id="KW-1185">Reference proteome</keyword>
<dbReference type="EMBL" id="KZ613743">
    <property type="protein sequence ID" value="PMD66351.1"/>
    <property type="molecule type" value="Genomic_DNA"/>
</dbReference>
<feature type="non-terminal residue" evidence="2">
    <location>
        <position position="1"/>
    </location>
</feature>
<feature type="compositionally biased region" description="Low complexity" evidence="1">
    <location>
        <begin position="39"/>
        <end position="56"/>
    </location>
</feature>
<dbReference type="InParanoid" id="A0A2J6TTJ7"/>
<organism evidence="2 3">
    <name type="scientific">Hyaloscypha bicolor E</name>
    <dbReference type="NCBI Taxonomy" id="1095630"/>
    <lineage>
        <taxon>Eukaryota</taxon>
        <taxon>Fungi</taxon>
        <taxon>Dikarya</taxon>
        <taxon>Ascomycota</taxon>
        <taxon>Pezizomycotina</taxon>
        <taxon>Leotiomycetes</taxon>
        <taxon>Helotiales</taxon>
        <taxon>Hyaloscyphaceae</taxon>
        <taxon>Hyaloscypha</taxon>
        <taxon>Hyaloscypha bicolor</taxon>
    </lineage>
</organism>
<dbReference type="RefSeq" id="XP_024743255.1">
    <property type="nucleotide sequence ID" value="XM_024870347.1"/>
</dbReference>
<proteinExistence type="predicted"/>
<evidence type="ECO:0000313" key="3">
    <source>
        <dbReference type="Proteomes" id="UP000235371"/>
    </source>
</evidence>
<dbReference type="AlphaFoldDB" id="A0A2J6TTJ7"/>
<evidence type="ECO:0000313" key="2">
    <source>
        <dbReference type="EMBL" id="PMD66351.1"/>
    </source>
</evidence>
<gene>
    <name evidence="2" type="ORF">K444DRAFT_114111</name>
</gene>
<evidence type="ECO:0000256" key="1">
    <source>
        <dbReference type="SAM" id="MobiDB-lite"/>
    </source>
</evidence>
<accession>A0A2J6TTJ7</accession>